<feature type="region of interest" description="Disordered" evidence="1">
    <location>
        <begin position="1"/>
        <end position="67"/>
    </location>
</feature>
<gene>
    <name evidence="3" type="ORF">CAE01nite_06330</name>
</gene>
<dbReference type="RefSeq" id="WP_246130957.1">
    <property type="nucleotide sequence ID" value="NZ_BAAARM010000001.1"/>
</dbReference>
<feature type="domain" description="DUF5709" evidence="2">
    <location>
        <begin position="91"/>
        <end position="134"/>
    </location>
</feature>
<reference evidence="3 4" key="1">
    <citation type="submission" date="2019-07" db="EMBL/GenBank/DDBJ databases">
        <title>Whole genome shotgun sequence of Cellulomonas aerilata NBRC 106308.</title>
        <authorList>
            <person name="Hosoyama A."/>
            <person name="Uohara A."/>
            <person name="Ohji S."/>
            <person name="Ichikawa N."/>
        </authorList>
    </citation>
    <scope>NUCLEOTIDE SEQUENCE [LARGE SCALE GENOMIC DNA]</scope>
    <source>
        <strain evidence="3 4">NBRC 106308</strain>
    </source>
</reference>
<dbReference type="Proteomes" id="UP000321181">
    <property type="component" value="Unassembled WGS sequence"/>
</dbReference>
<dbReference type="Pfam" id="PF18970">
    <property type="entry name" value="DUF5709"/>
    <property type="match status" value="1"/>
</dbReference>
<keyword evidence="4" id="KW-1185">Reference proteome</keyword>
<organism evidence="3 4">
    <name type="scientific">Cellulomonas aerilata</name>
    <dbReference type="NCBI Taxonomy" id="515326"/>
    <lineage>
        <taxon>Bacteria</taxon>
        <taxon>Bacillati</taxon>
        <taxon>Actinomycetota</taxon>
        <taxon>Actinomycetes</taxon>
        <taxon>Micrococcales</taxon>
        <taxon>Cellulomonadaceae</taxon>
        <taxon>Cellulomonas</taxon>
    </lineage>
</organism>
<accession>A0A512D8U9</accession>
<feature type="compositionally biased region" description="Polar residues" evidence="1">
    <location>
        <begin position="20"/>
        <end position="29"/>
    </location>
</feature>
<comment type="caution">
    <text evidence="3">The sequence shown here is derived from an EMBL/GenBank/DDBJ whole genome shotgun (WGS) entry which is preliminary data.</text>
</comment>
<proteinExistence type="predicted"/>
<protein>
    <recommendedName>
        <fullName evidence="2">DUF5709 domain-containing protein</fullName>
    </recommendedName>
</protein>
<sequence>MSTMDDTPATSTDAALGSEGDSNQIQGEDSMSGADVDEMLDAAFIPPDRDPSGHFGETAWEESRGETLDQRIAQEEPEIWDAPEKGATQLDRAGRLVADGDAVESGGTDMFATDAGIAGGGASAEEAAVRIVEDPTL</sequence>
<dbReference type="AlphaFoldDB" id="A0A512D8U9"/>
<evidence type="ECO:0000313" key="3">
    <source>
        <dbReference type="EMBL" id="GEO32908.1"/>
    </source>
</evidence>
<evidence type="ECO:0000259" key="2">
    <source>
        <dbReference type="Pfam" id="PF18970"/>
    </source>
</evidence>
<dbReference type="EMBL" id="BJYY01000001">
    <property type="protein sequence ID" value="GEO32908.1"/>
    <property type="molecule type" value="Genomic_DNA"/>
</dbReference>
<evidence type="ECO:0000256" key="1">
    <source>
        <dbReference type="SAM" id="MobiDB-lite"/>
    </source>
</evidence>
<evidence type="ECO:0000313" key="4">
    <source>
        <dbReference type="Proteomes" id="UP000321181"/>
    </source>
</evidence>
<feature type="compositionally biased region" description="Polar residues" evidence="1">
    <location>
        <begin position="1"/>
        <end position="13"/>
    </location>
</feature>
<dbReference type="InterPro" id="IPR043763">
    <property type="entry name" value="DUF5709"/>
</dbReference>
<name>A0A512D8U9_9CELL</name>